<feature type="domain" description="Alpha-carbonic anhydrase" evidence="12">
    <location>
        <begin position="1"/>
        <end position="54"/>
    </location>
</feature>
<keyword evidence="6" id="KW-0472">Membrane</keyword>
<evidence type="ECO:0000256" key="10">
    <source>
        <dbReference type="ARBA" id="ARBA00045603"/>
    </source>
</evidence>
<keyword evidence="6" id="KW-0336">GPI-anchor</keyword>
<dbReference type="InterPro" id="IPR023561">
    <property type="entry name" value="Carbonic_anhydrase_a-class"/>
</dbReference>
<dbReference type="GO" id="GO:0005886">
    <property type="term" value="C:plasma membrane"/>
    <property type="evidence" value="ECO:0007669"/>
    <property type="project" value="UniProtKB-SubCell"/>
</dbReference>
<dbReference type="Gene3D" id="3.10.200.10">
    <property type="entry name" value="Alpha carbonic anhydrase"/>
    <property type="match status" value="1"/>
</dbReference>
<organism evidence="13 14">
    <name type="scientific">Cirrhinus mrigala</name>
    <name type="common">Mrigala</name>
    <dbReference type="NCBI Taxonomy" id="683832"/>
    <lineage>
        <taxon>Eukaryota</taxon>
        <taxon>Metazoa</taxon>
        <taxon>Chordata</taxon>
        <taxon>Craniata</taxon>
        <taxon>Vertebrata</taxon>
        <taxon>Euteleostomi</taxon>
        <taxon>Actinopterygii</taxon>
        <taxon>Neopterygii</taxon>
        <taxon>Teleostei</taxon>
        <taxon>Ostariophysi</taxon>
        <taxon>Cypriniformes</taxon>
        <taxon>Cyprinidae</taxon>
        <taxon>Labeoninae</taxon>
        <taxon>Labeonini</taxon>
        <taxon>Cirrhinus</taxon>
    </lineage>
</organism>
<dbReference type="AlphaFoldDB" id="A0ABD0R6W7"/>
<evidence type="ECO:0000256" key="7">
    <source>
        <dbReference type="ARBA" id="ARBA00023288"/>
    </source>
</evidence>
<accession>A0ABD0R6W7</accession>
<dbReference type="InterPro" id="IPR001148">
    <property type="entry name" value="CA_dom"/>
</dbReference>
<feature type="non-terminal residue" evidence="13">
    <location>
        <position position="54"/>
    </location>
</feature>
<keyword evidence="5" id="KW-1003">Cell membrane</keyword>
<dbReference type="Pfam" id="PF00194">
    <property type="entry name" value="Carb_anhydrase"/>
    <property type="match status" value="1"/>
</dbReference>
<gene>
    <name evidence="13" type="ORF">M9458_012542</name>
</gene>
<evidence type="ECO:0000256" key="2">
    <source>
        <dbReference type="ARBA" id="ARBA00010718"/>
    </source>
</evidence>
<evidence type="ECO:0000256" key="6">
    <source>
        <dbReference type="ARBA" id="ARBA00022622"/>
    </source>
</evidence>
<dbReference type="EMBL" id="JAMKFB020000005">
    <property type="protein sequence ID" value="KAL0194246.1"/>
    <property type="molecule type" value="Genomic_DNA"/>
</dbReference>
<evidence type="ECO:0000313" key="13">
    <source>
        <dbReference type="EMBL" id="KAL0194246.1"/>
    </source>
</evidence>
<evidence type="ECO:0000256" key="3">
    <source>
        <dbReference type="ARBA" id="ARBA00011736"/>
    </source>
</evidence>
<dbReference type="PANTHER" id="PTHR18952">
    <property type="entry name" value="CARBONIC ANHYDRASE"/>
    <property type="match status" value="1"/>
</dbReference>
<comment type="subcellular location">
    <subcellularLocation>
        <location evidence="1">Cell membrane</location>
        <topology evidence="1">Lipid-anchor</topology>
        <topology evidence="1">GPI-anchor</topology>
    </subcellularLocation>
</comment>
<dbReference type="Proteomes" id="UP001529510">
    <property type="component" value="Unassembled WGS sequence"/>
</dbReference>
<dbReference type="PANTHER" id="PTHR18952:SF95">
    <property type="entry name" value="CARBONIC ANHYDRASE 4"/>
    <property type="match status" value="1"/>
</dbReference>
<evidence type="ECO:0000313" key="14">
    <source>
        <dbReference type="Proteomes" id="UP001529510"/>
    </source>
</evidence>
<comment type="caution">
    <text evidence="13">The sequence shown here is derived from an EMBL/GenBank/DDBJ whole genome shotgun (WGS) entry which is preliminary data.</text>
</comment>
<keyword evidence="7" id="KW-0449">Lipoprotein</keyword>
<sequence length="54" mass="6194">GNTTLRKISLDQFIPPESNMTNYYRYEGSLTTPGCTEAVVWTVFENPIPLDREQ</sequence>
<evidence type="ECO:0000256" key="5">
    <source>
        <dbReference type="ARBA" id="ARBA00022475"/>
    </source>
</evidence>
<comment type="similarity">
    <text evidence="2">Belongs to the alpha-carbonic anhydrase family.</text>
</comment>
<comment type="catalytic activity">
    <reaction evidence="11">
        <text>hydrogencarbonate + H(+) = CO2 + H2O</text>
        <dbReference type="Rhea" id="RHEA:10748"/>
        <dbReference type="ChEBI" id="CHEBI:15377"/>
        <dbReference type="ChEBI" id="CHEBI:15378"/>
        <dbReference type="ChEBI" id="CHEBI:16526"/>
        <dbReference type="ChEBI" id="CHEBI:17544"/>
        <dbReference type="EC" id="4.2.1.1"/>
    </reaction>
    <physiologicalReaction direction="left-to-right" evidence="11">
        <dbReference type="Rhea" id="RHEA:10749"/>
    </physiologicalReaction>
    <physiologicalReaction direction="right-to-left" evidence="11">
        <dbReference type="Rhea" id="RHEA:10750"/>
    </physiologicalReaction>
</comment>
<dbReference type="InterPro" id="IPR036398">
    <property type="entry name" value="CA_dom_sf"/>
</dbReference>
<evidence type="ECO:0000256" key="8">
    <source>
        <dbReference type="ARBA" id="ARBA00032271"/>
    </source>
</evidence>
<dbReference type="SUPFAM" id="SSF51069">
    <property type="entry name" value="Carbonic anhydrase"/>
    <property type="match status" value="1"/>
</dbReference>
<keyword evidence="14" id="KW-1185">Reference proteome</keyword>
<evidence type="ECO:0000256" key="9">
    <source>
        <dbReference type="ARBA" id="ARBA00032355"/>
    </source>
</evidence>
<comment type="subunit">
    <text evidence="3">Interacts with SLC4A4.</text>
</comment>
<evidence type="ECO:0000256" key="11">
    <source>
        <dbReference type="ARBA" id="ARBA00049061"/>
    </source>
</evidence>
<comment type="function">
    <text evidence="10">Catalyzes the reversible hydration of carbon dioxide into bicarbonate and protons and thus is essential to maintaining intracellular and extracellular pH. May stimulate the sodium/bicarbonate transporter activity of SLC4A4 that acts in pH homeostasis. It is essential for acid overload removal from the retina and retina epithelium, and acid release in the choriocapillaris in the choroid.</text>
</comment>
<name>A0ABD0R6W7_CIRMR</name>
<dbReference type="GO" id="GO:0098552">
    <property type="term" value="C:side of membrane"/>
    <property type="evidence" value="ECO:0007669"/>
    <property type="project" value="UniProtKB-KW"/>
</dbReference>
<reference evidence="13 14" key="1">
    <citation type="submission" date="2024-05" db="EMBL/GenBank/DDBJ databases">
        <title>Genome sequencing and assembly of Indian major carp, Cirrhinus mrigala (Hamilton, 1822).</title>
        <authorList>
            <person name="Mohindra V."/>
            <person name="Chowdhury L.M."/>
            <person name="Lal K."/>
            <person name="Jena J.K."/>
        </authorList>
    </citation>
    <scope>NUCLEOTIDE SEQUENCE [LARGE SCALE GENOMIC DNA]</scope>
    <source>
        <strain evidence="13">CM1030</strain>
        <tissue evidence="13">Blood</tissue>
    </source>
</reference>
<evidence type="ECO:0000259" key="12">
    <source>
        <dbReference type="PROSITE" id="PS51144"/>
    </source>
</evidence>
<dbReference type="GO" id="GO:0004089">
    <property type="term" value="F:carbonate dehydratase activity"/>
    <property type="evidence" value="ECO:0007669"/>
    <property type="project" value="UniProtKB-EC"/>
</dbReference>
<feature type="non-terminal residue" evidence="13">
    <location>
        <position position="1"/>
    </location>
</feature>
<dbReference type="PROSITE" id="PS51144">
    <property type="entry name" value="ALPHA_CA_2"/>
    <property type="match status" value="1"/>
</dbReference>
<evidence type="ECO:0000256" key="4">
    <source>
        <dbReference type="ARBA" id="ARBA00014205"/>
    </source>
</evidence>
<proteinExistence type="inferred from homology"/>
<evidence type="ECO:0000256" key="1">
    <source>
        <dbReference type="ARBA" id="ARBA00004609"/>
    </source>
</evidence>
<protein>
    <recommendedName>
        <fullName evidence="4">Carbonic anhydrase 4</fullName>
    </recommendedName>
    <alternativeName>
        <fullName evidence="9">Carbonate dehydratase IV</fullName>
    </alternativeName>
    <alternativeName>
        <fullName evidence="8">Carbonic anhydrase IV</fullName>
    </alternativeName>
</protein>
<keyword evidence="6" id="KW-0325">Glycoprotein</keyword>